<accession>A0A397H8P7</accession>
<keyword evidence="3" id="KW-1185">Reference proteome</keyword>
<name>A0A397H8P7_9GLOM</name>
<sequence>MNNYNDEVDEFLNFVFDNKEKEELDGGNDDDNNNDDDYDMTKKNDYVDNSTSKLRSGGWVIVEASAFKATTVASIKLRHDSNKIFYEEKQVKDGEYLNKNIFITSRGDNC</sequence>
<reference evidence="2 3" key="1">
    <citation type="submission" date="2018-08" db="EMBL/GenBank/DDBJ databases">
        <title>Genome and evolution of the arbuscular mycorrhizal fungus Diversispora epigaea (formerly Glomus versiforme) and its bacterial endosymbionts.</title>
        <authorList>
            <person name="Sun X."/>
            <person name="Fei Z."/>
            <person name="Harrison M."/>
        </authorList>
    </citation>
    <scope>NUCLEOTIDE SEQUENCE [LARGE SCALE GENOMIC DNA]</scope>
    <source>
        <strain evidence="2 3">IT104</strain>
    </source>
</reference>
<organism evidence="2 3">
    <name type="scientific">Diversispora epigaea</name>
    <dbReference type="NCBI Taxonomy" id="1348612"/>
    <lineage>
        <taxon>Eukaryota</taxon>
        <taxon>Fungi</taxon>
        <taxon>Fungi incertae sedis</taxon>
        <taxon>Mucoromycota</taxon>
        <taxon>Glomeromycotina</taxon>
        <taxon>Glomeromycetes</taxon>
        <taxon>Diversisporales</taxon>
        <taxon>Diversisporaceae</taxon>
        <taxon>Diversispora</taxon>
    </lineage>
</organism>
<evidence type="ECO:0000256" key="1">
    <source>
        <dbReference type="SAM" id="MobiDB-lite"/>
    </source>
</evidence>
<feature type="region of interest" description="Disordered" evidence="1">
    <location>
        <begin position="21"/>
        <end position="49"/>
    </location>
</feature>
<evidence type="ECO:0000313" key="2">
    <source>
        <dbReference type="EMBL" id="RHZ59059.1"/>
    </source>
</evidence>
<comment type="caution">
    <text evidence="2">The sequence shown here is derived from an EMBL/GenBank/DDBJ whole genome shotgun (WGS) entry which is preliminary data.</text>
</comment>
<gene>
    <name evidence="2" type="ORF">Glove_365g107</name>
</gene>
<evidence type="ECO:0000313" key="3">
    <source>
        <dbReference type="Proteomes" id="UP000266861"/>
    </source>
</evidence>
<feature type="compositionally biased region" description="Acidic residues" evidence="1">
    <location>
        <begin position="25"/>
        <end position="38"/>
    </location>
</feature>
<dbReference type="AlphaFoldDB" id="A0A397H8P7"/>
<dbReference type="Proteomes" id="UP000266861">
    <property type="component" value="Unassembled WGS sequence"/>
</dbReference>
<proteinExistence type="predicted"/>
<protein>
    <submittedName>
        <fullName evidence="2">Uncharacterized protein</fullName>
    </submittedName>
</protein>
<dbReference type="EMBL" id="PQFF01000331">
    <property type="protein sequence ID" value="RHZ59059.1"/>
    <property type="molecule type" value="Genomic_DNA"/>
</dbReference>